<comment type="similarity">
    <text evidence="2 3">Belongs to the DegT/DnrJ/EryC1 family.</text>
</comment>
<dbReference type="Gene3D" id="3.90.1150.10">
    <property type="entry name" value="Aspartate Aminotransferase, domain 1"/>
    <property type="match status" value="1"/>
</dbReference>
<evidence type="ECO:0000256" key="3">
    <source>
        <dbReference type="RuleBase" id="RU004508"/>
    </source>
</evidence>
<keyword evidence="4" id="KW-0032">Aminotransferase</keyword>
<keyword evidence="5" id="KW-1185">Reference proteome</keyword>
<dbReference type="EMBL" id="JBHSMH010000041">
    <property type="protein sequence ID" value="MFC5469736.1"/>
    <property type="molecule type" value="Genomic_DNA"/>
</dbReference>
<keyword evidence="4" id="KW-0808">Transferase</keyword>
<name>A0ABW0LWL8_9BACL</name>
<proteinExistence type="inferred from homology"/>
<protein>
    <submittedName>
        <fullName evidence="4">DegT/DnrJ/EryC1/StrS family aminotransferase</fullName>
    </submittedName>
</protein>
<dbReference type="SUPFAM" id="SSF53383">
    <property type="entry name" value="PLP-dependent transferases"/>
    <property type="match status" value="1"/>
</dbReference>
<organism evidence="4 5">
    <name type="scientific">Cohnella suwonensis</name>
    <dbReference type="NCBI Taxonomy" id="696072"/>
    <lineage>
        <taxon>Bacteria</taxon>
        <taxon>Bacillati</taxon>
        <taxon>Bacillota</taxon>
        <taxon>Bacilli</taxon>
        <taxon>Bacillales</taxon>
        <taxon>Paenibacillaceae</taxon>
        <taxon>Cohnella</taxon>
    </lineage>
</organism>
<dbReference type="PANTHER" id="PTHR30244">
    <property type="entry name" value="TRANSAMINASE"/>
    <property type="match status" value="1"/>
</dbReference>
<accession>A0ABW0LWL8</accession>
<dbReference type="RefSeq" id="WP_209745431.1">
    <property type="nucleotide sequence ID" value="NZ_JBHSMH010000041.1"/>
</dbReference>
<dbReference type="GO" id="GO:0008483">
    <property type="term" value="F:transaminase activity"/>
    <property type="evidence" value="ECO:0007669"/>
    <property type="project" value="UniProtKB-KW"/>
</dbReference>
<dbReference type="InterPro" id="IPR015422">
    <property type="entry name" value="PyrdxlP-dep_Trfase_small"/>
</dbReference>
<dbReference type="Gene3D" id="3.40.640.10">
    <property type="entry name" value="Type I PLP-dependent aspartate aminotransferase-like (Major domain)"/>
    <property type="match status" value="1"/>
</dbReference>
<reference evidence="5" key="1">
    <citation type="journal article" date="2019" name="Int. J. Syst. Evol. Microbiol.">
        <title>The Global Catalogue of Microorganisms (GCM) 10K type strain sequencing project: providing services to taxonomists for standard genome sequencing and annotation.</title>
        <authorList>
            <consortium name="The Broad Institute Genomics Platform"/>
            <consortium name="The Broad Institute Genome Sequencing Center for Infectious Disease"/>
            <person name="Wu L."/>
            <person name="Ma J."/>
        </authorList>
    </citation>
    <scope>NUCLEOTIDE SEQUENCE [LARGE SCALE GENOMIC DNA]</scope>
    <source>
        <strain evidence="5">CCUG 57113</strain>
    </source>
</reference>
<dbReference type="PANTHER" id="PTHR30244:SF36">
    <property type="entry name" value="3-OXO-GLUCOSE-6-PHOSPHATE:GLUTAMATE AMINOTRANSFERASE"/>
    <property type="match status" value="1"/>
</dbReference>
<evidence type="ECO:0000313" key="5">
    <source>
        <dbReference type="Proteomes" id="UP001596105"/>
    </source>
</evidence>
<keyword evidence="1 3" id="KW-0663">Pyridoxal phosphate</keyword>
<sequence length="373" mass="41587">MSNVPVFEVNSEVELLWNEIMEAVQGVIRSGKFIMGPNVTAFEEEVAAYLGVKYAVALNSGTDALVIALKALGIGPGDEVITTPFTFFATAEAIGQVGATPIFVDVEECSYNLDPNKMEEKITSRTKAIMPVHLYGQAADMDEIRRLAAKYKLFVVEDVAQAFGGEYKGKKLGTLGDAGCFSFFPTKNLGAYGDGGLFVTQDEAVAQIARKLRTHGGINKYRNEMLGYNSRLDEIQAAILRVKLPHIDHWNENRRGIARKYDDQLHGISEIVVPAELPYAKHVYHQYTVRILNGRRDEFQRHLSELGISTMVYYPTPVHRLPVYQPLNGKSELHLPVSETLADEVLSLPIWPLMHPEKQERAIRSIREAAGLR</sequence>
<dbReference type="CDD" id="cd00616">
    <property type="entry name" value="AHBA_syn"/>
    <property type="match status" value="1"/>
</dbReference>
<dbReference type="InterPro" id="IPR000653">
    <property type="entry name" value="DegT/StrS_aminotransferase"/>
</dbReference>
<dbReference type="Pfam" id="PF01041">
    <property type="entry name" value="DegT_DnrJ_EryC1"/>
    <property type="match status" value="1"/>
</dbReference>
<comment type="caution">
    <text evidence="4">The sequence shown here is derived from an EMBL/GenBank/DDBJ whole genome shotgun (WGS) entry which is preliminary data.</text>
</comment>
<evidence type="ECO:0000256" key="2">
    <source>
        <dbReference type="ARBA" id="ARBA00037999"/>
    </source>
</evidence>
<dbReference type="InterPro" id="IPR015421">
    <property type="entry name" value="PyrdxlP-dep_Trfase_major"/>
</dbReference>
<evidence type="ECO:0000313" key="4">
    <source>
        <dbReference type="EMBL" id="MFC5469736.1"/>
    </source>
</evidence>
<gene>
    <name evidence="4" type="ORF">ACFPPD_13465</name>
</gene>
<dbReference type="PIRSF" id="PIRSF000390">
    <property type="entry name" value="PLP_StrS"/>
    <property type="match status" value="1"/>
</dbReference>
<evidence type="ECO:0000256" key="1">
    <source>
        <dbReference type="ARBA" id="ARBA00022898"/>
    </source>
</evidence>
<dbReference type="InterPro" id="IPR015424">
    <property type="entry name" value="PyrdxlP-dep_Trfase"/>
</dbReference>
<dbReference type="Proteomes" id="UP001596105">
    <property type="component" value="Unassembled WGS sequence"/>
</dbReference>